<dbReference type="InterPro" id="IPR036866">
    <property type="entry name" value="RibonucZ/Hydroxyglut_hydro"/>
</dbReference>
<evidence type="ECO:0000313" key="2">
    <source>
        <dbReference type="EMBL" id="NVI49305.1"/>
    </source>
</evidence>
<dbReference type="InterPro" id="IPR001279">
    <property type="entry name" value="Metallo-B-lactamas"/>
</dbReference>
<evidence type="ECO:0000259" key="1">
    <source>
        <dbReference type="Pfam" id="PF00753"/>
    </source>
</evidence>
<dbReference type="EMBL" id="JAAOLE020000001">
    <property type="protein sequence ID" value="NVI49305.1"/>
    <property type="molecule type" value="Genomic_DNA"/>
</dbReference>
<comment type="caution">
    <text evidence="2">The sequence shown here is derived from an EMBL/GenBank/DDBJ whole genome shotgun (WGS) entry which is preliminary data.</text>
</comment>
<dbReference type="AlphaFoldDB" id="A0A974A5E9"/>
<gene>
    <name evidence="2" type="ORF">HAP48_042020</name>
</gene>
<feature type="domain" description="Metallo-beta-lactamase" evidence="1">
    <location>
        <begin position="29"/>
        <end position="84"/>
    </location>
</feature>
<name>A0A974A5E9_9BRAD</name>
<dbReference type="Pfam" id="PF00753">
    <property type="entry name" value="Lactamase_B"/>
    <property type="match status" value="1"/>
</dbReference>
<dbReference type="Gene3D" id="3.60.15.10">
    <property type="entry name" value="Ribonuclease Z/Hydroxyacylglutathione hydrolase-like"/>
    <property type="match status" value="1"/>
</dbReference>
<reference evidence="2" key="1">
    <citation type="submission" date="2020-06" db="EMBL/GenBank/DDBJ databases">
        <title>Whole Genome Sequence of Bradyrhizobium sp. Strain 1S1.</title>
        <authorList>
            <person name="Bromfield E.S.P."/>
            <person name="Cloutier S."/>
        </authorList>
    </citation>
    <scope>NUCLEOTIDE SEQUENCE [LARGE SCALE GENOMIC DNA]</scope>
    <source>
        <strain evidence="2">1S1</strain>
    </source>
</reference>
<dbReference type="SUPFAM" id="SSF56281">
    <property type="entry name" value="Metallo-hydrolase/oxidoreductase"/>
    <property type="match status" value="1"/>
</dbReference>
<organism evidence="2">
    <name type="scientific">Bradyrhizobium septentrionale</name>
    <dbReference type="NCBI Taxonomy" id="1404411"/>
    <lineage>
        <taxon>Bacteria</taxon>
        <taxon>Pseudomonadati</taxon>
        <taxon>Pseudomonadota</taxon>
        <taxon>Alphaproteobacteria</taxon>
        <taxon>Hyphomicrobiales</taxon>
        <taxon>Nitrobacteraceae</taxon>
        <taxon>Bradyrhizobium</taxon>
    </lineage>
</organism>
<accession>A0A974A5E9</accession>
<proteinExistence type="predicted"/>
<dbReference type="RefSeq" id="WP_166213721.1">
    <property type="nucleotide sequence ID" value="NZ_CP088285.1"/>
</dbReference>
<sequence length="106" mass="11509">MADELLIRAYNVELGDCIYCRIPKARSDGGDFHMLIDCGTWGPVSALKAAMQHLKKELPDAGAGKRQLDLLVVTHEHKDHIAGFDADLCHSACNIAPLSRGIGVQN</sequence>
<protein>
    <submittedName>
        <fullName evidence="2">MBL fold metallo-hydrolase</fullName>
    </submittedName>
</protein>